<feature type="signal peptide" evidence="2">
    <location>
        <begin position="1"/>
        <end position="16"/>
    </location>
</feature>
<evidence type="ECO:0000313" key="3">
    <source>
        <dbReference type="EMBL" id="MXO62848.1"/>
    </source>
</evidence>
<dbReference type="AlphaFoldDB" id="A0A844YIH2"/>
<dbReference type="Proteomes" id="UP000445582">
    <property type="component" value="Unassembled WGS sequence"/>
</dbReference>
<name>A0A844YIH2_9SPHN</name>
<feature type="chain" id="PRO_5033061345" description="DUF2155 domain-containing protein" evidence="2">
    <location>
        <begin position="17"/>
        <end position="189"/>
    </location>
</feature>
<reference evidence="3 4" key="1">
    <citation type="submission" date="2019-12" db="EMBL/GenBank/DDBJ databases">
        <title>Genomic-based taxomic classification of the family Erythrobacteraceae.</title>
        <authorList>
            <person name="Xu L."/>
        </authorList>
    </citation>
    <scope>NUCLEOTIDE SEQUENCE [LARGE SCALE GENOMIC DNA]</scope>
    <source>
        <strain evidence="3 4">MCCC 1A09965</strain>
    </source>
</reference>
<evidence type="ECO:0008006" key="5">
    <source>
        <dbReference type="Google" id="ProtNLM"/>
    </source>
</evidence>
<dbReference type="EMBL" id="WTYN01000001">
    <property type="protein sequence ID" value="MXO62848.1"/>
    <property type="molecule type" value="Genomic_DNA"/>
</dbReference>
<feature type="region of interest" description="Disordered" evidence="1">
    <location>
        <begin position="31"/>
        <end position="59"/>
    </location>
</feature>
<evidence type="ECO:0000256" key="1">
    <source>
        <dbReference type="SAM" id="MobiDB-lite"/>
    </source>
</evidence>
<dbReference type="RefSeq" id="WP_160673481.1">
    <property type="nucleotide sequence ID" value="NZ_WTYN01000001.1"/>
</dbReference>
<organism evidence="3 4">
    <name type="scientific">Qipengyuania oceanensis</name>
    <dbReference type="NCBI Taxonomy" id="1463597"/>
    <lineage>
        <taxon>Bacteria</taxon>
        <taxon>Pseudomonadati</taxon>
        <taxon>Pseudomonadota</taxon>
        <taxon>Alphaproteobacteria</taxon>
        <taxon>Sphingomonadales</taxon>
        <taxon>Erythrobacteraceae</taxon>
        <taxon>Qipengyuania</taxon>
    </lineage>
</organism>
<evidence type="ECO:0000313" key="4">
    <source>
        <dbReference type="Proteomes" id="UP000445582"/>
    </source>
</evidence>
<protein>
    <recommendedName>
        <fullName evidence="5">DUF2155 domain-containing protein</fullName>
    </recommendedName>
</protein>
<accession>A0A844YIH2</accession>
<dbReference type="OrthoDB" id="5348860at2"/>
<comment type="caution">
    <text evidence="3">The sequence shown here is derived from an EMBL/GenBank/DDBJ whole genome shotgun (WGS) entry which is preliminary data.</text>
</comment>
<keyword evidence="4" id="KW-1185">Reference proteome</keyword>
<proteinExistence type="predicted"/>
<evidence type="ECO:0000256" key="2">
    <source>
        <dbReference type="SAM" id="SignalP"/>
    </source>
</evidence>
<keyword evidence="2" id="KW-0732">Signal</keyword>
<feature type="compositionally biased region" description="Pro residues" evidence="1">
    <location>
        <begin position="43"/>
        <end position="55"/>
    </location>
</feature>
<sequence>MSLSPLLQLRSPAALAAPVLLCLGGCGDEAAQPPDAPVVQSPRPTPPADPGPPAPRAGLGDAAVAAFLARPAGREDFVVKFGEPFLGFETRGKDMLVSDHTSGERFATIVPVERRRQGSGWAFSGMIENPWGERYDFAVTVEPGECDDEFSGEITDFKAGFTSPGRNRPHPGCARIVGEPQRWPGDFEP</sequence>
<gene>
    <name evidence="3" type="ORF">GRI48_07490</name>
</gene>